<keyword evidence="3" id="KW-0808">Transferase</keyword>
<name>A0ABD5SCR1_9EURY</name>
<dbReference type="GO" id="GO:0016740">
    <property type="term" value="F:transferase activity"/>
    <property type="evidence" value="ECO:0007669"/>
    <property type="project" value="UniProtKB-KW"/>
</dbReference>
<dbReference type="GO" id="GO:0000096">
    <property type="term" value="P:sulfur amino acid metabolic process"/>
    <property type="evidence" value="ECO:0007669"/>
    <property type="project" value="UniProtKB-ARBA"/>
</dbReference>
<dbReference type="InterPro" id="IPR015422">
    <property type="entry name" value="PyrdxlP-dep_Trfase_small"/>
</dbReference>
<dbReference type="CDD" id="cd00614">
    <property type="entry name" value="CGS_like"/>
    <property type="match status" value="1"/>
</dbReference>
<dbReference type="Gene3D" id="3.40.640.10">
    <property type="entry name" value="Type I PLP-dependent aspartate aminotransferase-like (Major domain)"/>
    <property type="match status" value="1"/>
</dbReference>
<dbReference type="EMBL" id="JBHSWW010000317">
    <property type="protein sequence ID" value="MFC6754636.1"/>
    <property type="molecule type" value="Genomic_DNA"/>
</dbReference>
<organism evidence="6 7">
    <name type="scientific">Halorubrum tibetense</name>
    <dbReference type="NCBI Taxonomy" id="175631"/>
    <lineage>
        <taxon>Archaea</taxon>
        <taxon>Methanobacteriati</taxon>
        <taxon>Methanobacteriota</taxon>
        <taxon>Stenosarchaea group</taxon>
        <taxon>Halobacteria</taxon>
        <taxon>Halobacteriales</taxon>
        <taxon>Haloferacaceae</taxon>
        <taxon>Halorubrum</taxon>
    </lineage>
</organism>
<accession>A0ABD5SCR1</accession>
<dbReference type="Gene3D" id="3.90.1150.10">
    <property type="entry name" value="Aspartate Aminotransferase, domain 1"/>
    <property type="match status" value="1"/>
</dbReference>
<dbReference type="InterPro" id="IPR015424">
    <property type="entry name" value="PyrdxlP-dep_Trfase"/>
</dbReference>
<reference evidence="6 7" key="1">
    <citation type="journal article" date="2019" name="Int. J. Syst. Evol. Microbiol.">
        <title>The Global Catalogue of Microorganisms (GCM) 10K type strain sequencing project: providing services to taxonomists for standard genome sequencing and annotation.</title>
        <authorList>
            <consortium name="The Broad Institute Genomics Platform"/>
            <consortium name="The Broad Institute Genome Sequencing Center for Infectious Disease"/>
            <person name="Wu L."/>
            <person name="Ma J."/>
        </authorList>
    </citation>
    <scope>NUCLEOTIDE SEQUENCE [LARGE SCALE GENOMIC DNA]</scope>
    <source>
        <strain evidence="6 7">CGMCC 1.3239</strain>
    </source>
</reference>
<comment type="similarity">
    <text evidence="2">Belongs to the trans-sulfuration enzymes family.</text>
</comment>
<evidence type="ECO:0000256" key="4">
    <source>
        <dbReference type="ARBA" id="ARBA00022898"/>
    </source>
</evidence>
<protein>
    <submittedName>
        <fullName evidence="6">O-acetylhomoserine aminocarboxypropyltransferase/cysteine synthase family protein</fullName>
    </submittedName>
</protein>
<evidence type="ECO:0000256" key="2">
    <source>
        <dbReference type="ARBA" id="ARBA00009077"/>
    </source>
</evidence>
<keyword evidence="7" id="KW-1185">Reference proteome</keyword>
<dbReference type="PANTHER" id="PTHR43797">
    <property type="entry name" value="HOMOCYSTEINE/CYSTEINE SYNTHASE"/>
    <property type="match status" value="1"/>
</dbReference>
<dbReference type="FunFam" id="3.40.640.10:FF:000035">
    <property type="entry name" value="O-succinylhomoserine sulfhydrylase"/>
    <property type="match status" value="1"/>
</dbReference>
<evidence type="ECO:0000256" key="1">
    <source>
        <dbReference type="ARBA" id="ARBA00001933"/>
    </source>
</evidence>
<dbReference type="InterPro" id="IPR015421">
    <property type="entry name" value="PyrdxlP-dep_Trfase_major"/>
</dbReference>
<dbReference type="SUPFAM" id="SSF53383">
    <property type="entry name" value="PLP-dependent transferases"/>
    <property type="match status" value="1"/>
</dbReference>
<dbReference type="AlphaFoldDB" id="A0ABD5SCR1"/>
<evidence type="ECO:0000313" key="7">
    <source>
        <dbReference type="Proteomes" id="UP001596442"/>
    </source>
</evidence>
<dbReference type="Proteomes" id="UP001596442">
    <property type="component" value="Unassembled WGS sequence"/>
</dbReference>
<evidence type="ECO:0000256" key="3">
    <source>
        <dbReference type="ARBA" id="ARBA00022679"/>
    </source>
</evidence>
<dbReference type="GO" id="GO:1901605">
    <property type="term" value="P:alpha-amino acid metabolic process"/>
    <property type="evidence" value="ECO:0007669"/>
    <property type="project" value="UniProtKB-ARBA"/>
</dbReference>
<proteinExistence type="inferred from homology"/>
<feature type="region of interest" description="Disordered" evidence="5">
    <location>
        <begin position="1"/>
        <end position="26"/>
    </location>
</feature>
<dbReference type="InterPro" id="IPR000277">
    <property type="entry name" value="Cys/Met-Metab_PyrdxlP-dep_enz"/>
</dbReference>
<dbReference type="PANTHER" id="PTHR43797:SF2">
    <property type="entry name" value="HOMOCYSTEINE_CYSTEINE SYNTHASE"/>
    <property type="match status" value="1"/>
</dbReference>
<feature type="region of interest" description="Disordered" evidence="5">
    <location>
        <begin position="424"/>
        <end position="452"/>
    </location>
</feature>
<dbReference type="InterPro" id="IPR006235">
    <property type="entry name" value="OAc-hSer/O-AcSer_sulfhydrylase"/>
</dbReference>
<comment type="cofactor">
    <cofactor evidence="1">
        <name>pyridoxal 5'-phosphate</name>
        <dbReference type="ChEBI" id="CHEBI:597326"/>
    </cofactor>
</comment>
<dbReference type="NCBIfam" id="TIGR01326">
    <property type="entry name" value="OAH_OAS_sulfhy"/>
    <property type="match status" value="1"/>
</dbReference>
<evidence type="ECO:0000313" key="6">
    <source>
        <dbReference type="EMBL" id="MFC6754636.1"/>
    </source>
</evidence>
<dbReference type="PIRSF" id="PIRSF001434">
    <property type="entry name" value="CGS"/>
    <property type="match status" value="1"/>
</dbReference>
<dbReference type="Pfam" id="PF01053">
    <property type="entry name" value="Cys_Met_Meta_PP"/>
    <property type="match status" value="1"/>
</dbReference>
<evidence type="ECO:0000256" key="5">
    <source>
        <dbReference type="SAM" id="MobiDB-lite"/>
    </source>
</evidence>
<sequence>MTRGFNTRSLHAGAAPDPETGARATPIHQTTSYVFDDADTAAEMYALRAEGHIYSRLSNPTVNVLEDRLADLSGGSGAVATGSGMAAFDAITTVLASAGDNVVASAEMYGGTAAYLSGIANRRGVEARLVETTDYAAYEAAIDDDTAFVHVETIANPSLVTPDLERLAEIAHDHAVPLVVDNTFATPYLCRPFEHGADVVWESTTKWITGNGTTVGGVVVDGGQFPWDHPDADYDELSGQSPAFPIDFVERFGDAAFANVARQRGVRPTGGQQSPFDAWQTIQGLNTLPLRMDRHCENARTVAEFLREDDRVGWVTYPGFEDHPTHGNAAAYLDGYGGMVTFGVAGGFEAAKTLCENVDLASFLANIGDAKTLVVHPASTTHAQMDETEQRRAGVYPEMLRLSVGIESVDDVIEDLDRGLDAGLRAAEADGGDGGAVPDEADSGAGPGGADR</sequence>
<dbReference type="RefSeq" id="WP_379783270.1">
    <property type="nucleotide sequence ID" value="NZ_JBHSWW010000317.1"/>
</dbReference>
<comment type="caution">
    <text evidence="6">The sequence shown here is derived from an EMBL/GenBank/DDBJ whole genome shotgun (WGS) entry which is preliminary data.</text>
</comment>
<gene>
    <name evidence="6" type="ORF">ACFQEU_14395</name>
</gene>
<keyword evidence="4" id="KW-0663">Pyridoxal phosphate</keyword>